<proteinExistence type="predicted"/>
<keyword evidence="4" id="KW-1185">Reference proteome</keyword>
<dbReference type="EMBL" id="KB097635">
    <property type="protein sequence ID" value="ESN93157.1"/>
    <property type="molecule type" value="Genomic_DNA"/>
</dbReference>
<dbReference type="CTD" id="20208034"/>
<gene>
    <name evidence="3" type="primary">20208034</name>
    <name evidence="2" type="ORF">HELRODRAFT_181266</name>
</gene>
<dbReference type="HOGENOM" id="CLU_1556965_0_0_1"/>
<evidence type="ECO:0000313" key="4">
    <source>
        <dbReference type="Proteomes" id="UP000015101"/>
    </source>
</evidence>
<dbReference type="Proteomes" id="UP000015101">
    <property type="component" value="Unassembled WGS sequence"/>
</dbReference>
<dbReference type="EnsemblMetazoa" id="HelroT181266">
    <property type="protein sequence ID" value="HelroP181266"/>
    <property type="gene ID" value="HelroG181266"/>
</dbReference>
<dbReference type="EMBL" id="AMQM01007528">
    <property type="status" value="NOT_ANNOTATED_CDS"/>
    <property type="molecule type" value="Genomic_DNA"/>
</dbReference>
<protein>
    <submittedName>
        <fullName evidence="2 3">Uncharacterized protein</fullName>
    </submittedName>
</protein>
<evidence type="ECO:0000313" key="2">
    <source>
        <dbReference type="EMBL" id="ESN93157.1"/>
    </source>
</evidence>
<reference evidence="4" key="1">
    <citation type="submission" date="2012-12" db="EMBL/GenBank/DDBJ databases">
        <authorList>
            <person name="Hellsten U."/>
            <person name="Grimwood J."/>
            <person name="Chapman J.A."/>
            <person name="Shapiro H."/>
            <person name="Aerts A."/>
            <person name="Otillar R.P."/>
            <person name="Terry A.Y."/>
            <person name="Boore J.L."/>
            <person name="Simakov O."/>
            <person name="Marletaz F."/>
            <person name="Cho S.-J."/>
            <person name="Edsinger-Gonzales E."/>
            <person name="Havlak P."/>
            <person name="Kuo D.-H."/>
            <person name="Larsson T."/>
            <person name="Lv J."/>
            <person name="Arendt D."/>
            <person name="Savage R."/>
            <person name="Osoegawa K."/>
            <person name="de Jong P."/>
            <person name="Lindberg D.R."/>
            <person name="Seaver E.C."/>
            <person name="Weisblat D.A."/>
            <person name="Putnam N.H."/>
            <person name="Grigoriev I.V."/>
            <person name="Rokhsar D.S."/>
        </authorList>
    </citation>
    <scope>NUCLEOTIDE SEQUENCE</scope>
</reference>
<evidence type="ECO:0000256" key="1">
    <source>
        <dbReference type="SAM" id="MobiDB-lite"/>
    </source>
</evidence>
<dbReference type="InParanoid" id="T1FGT5"/>
<feature type="region of interest" description="Disordered" evidence="1">
    <location>
        <begin position="1"/>
        <end position="20"/>
    </location>
</feature>
<organism evidence="3 4">
    <name type="scientific">Helobdella robusta</name>
    <name type="common">Californian leech</name>
    <dbReference type="NCBI Taxonomy" id="6412"/>
    <lineage>
        <taxon>Eukaryota</taxon>
        <taxon>Metazoa</taxon>
        <taxon>Spiralia</taxon>
        <taxon>Lophotrochozoa</taxon>
        <taxon>Annelida</taxon>
        <taxon>Clitellata</taxon>
        <taxon>Hirudinea</taxon>
        <taxon>Rhynchobdellida</taxon>
        <taxon>Glossiphoniidae</taxon>
        <taxon>Helobdella</taxon>
    </lineage>
</organism>
<name>T1FGT5_HELRO</name>
<feature type="compositionally biased region" description="Polar residues" evidence="1">
    <location>
        <begin position="33"/>
        <end position="48"/>
    </location>
</feature>
<reference evidence="2 4" key="2">
    <citation type="journal article" date="2013" name="Nature">
        <title>Insights into bilaterian evolution from three spiralian genomes.</title>
        <authorList>
            <person name="Simakov O."/>
            <person name="Marletaz F."/>
            <person name="Cho S.J."/>
            <person name="Edsinger-Gonzales E."/>
            <person name="Havlak P."/>
            <person name="Hellsten U."/>
            <person name="Kuo D.H."/>
            <person name="Larsson T."/>
            <person name="Lv J."/>
            <person name="Arendt D."/>
            <person name="Savage R."/>
            <person name="Osoegawa K."/>
            <person name="de Jong P."/>
            <person name="Grimwood J."/>
            <person name="Chapman J.A."/>
            <person name="Shapiro H."/>
            <person name="Aerts A."/>
            <person name="Otillar R.P."/>
            <person name="Terry A.Y."/>
            <person name="Boore J.L."/>
            <person name="Grigoriev I.V."/>
            <person name="Lindberg D.R."/>
            <person name="Seaver E.C."/>
            <person name="Weisblat D.A."/>
            <person name="Putnam N.H."/>
            <person name="Rokhsar D.S."/>
        </authorList>
    </citation>
    <scope>NUCLEOTIDE SEQUENCE</scope>
</reference>
<sequence>MVDHASTKDQLPTEKNTRQEKNFVQIAQKLEAESNQGQRNDLFTTSNDNSEDDQVACAATNTFMRHLWYMNESKVGLAFFDKEIKADEKVQMIAALGNPASEDKSIDKSIVTQLQSAEKVQMIAALENPAPENNSIDKSHGDRSFLLQVVEHHRHQFPVSKKPVIVKELCKN</sequence>
<feature type="region of interest" description="Disordered" evidence="1">
    <location>
        <begin position="30"/>
        <end position="50"/>
    </location>
</feature>
<evidence type="ECO:0000313" key="3">
    <source>
        <dbReference type="EnsemblMetazoa" id="HelroP181266"/>
    </source>
</evidence>
<dbReference type="GeneID" id="20208034"/>
<reference evidence="3" key="3">
    <citation type="submission" date="2015-06" db="UniProtKB">
        <authorList>
            <consortium name="EnsemblMetazoa"/>
        </authorList>
    </citation>
    <scope>IDENTIFICATION</scope>
</reference>
<dbReference type="RefSeq" id="XP_009028756.1">
    <property type="nucleotide sequence ID" value="XM_009030508.1"/>
</dbReference>
<dbReference type="AlphaFoldDB" id="T1FGT5"/>
<dbReference type="KEGG" id="hro:HELRODRAFT_181266"/>
<accession>T1FGT5</accession>